<dbReference type="Proteomes" id="UP001183615">
    <property type="component" value="Unassembled WGS sequence"/>
</dbReference>
<evidence type="ECO:0000313" key="4">
    <source>
        <dbReference type="EMBL" id="MDT0443923.1"/>
    </source>
</evidence>
<sequence>MTLSVPQLAAVADELLPPGRPVMVHASLRSFGEPVEGGPDGVLDALLGRGRTVLVPAFTESFFLAAAPAHLRPGRNGTDYATPPDESARPPGHAFRVDCGLVDPAMGALPAAVLARADGHRGLHPLDSFAAVGPLAAGLAAAQSPSDVYGPVRALAAAGGTVLLLGVGLSRMTALHLAEQRSGRRLFVRWARRPGGEVFMVEAGSCSEGFPRFEPYLRHCAATRMVRASRWTAYPAARALAAAVAALRADQTLTRCADPSCAACRDSIAGGPVGPAPLG</sequence>
<proteinExistence type="inferred from homology"/>
<dbReference type="PANTHER" id="PTHR11104">
    <property type="entry name" value="AMINOGLYCOSIDE N3-ACETYLTRANSFERASE"/>
    <property type="match status" value="1"/>
</dbReference>
<comment type="similarity">
    <text evidence="1">Belongs to the antibiotic N-acetyltransferase family.</text>
</comment>
<evidence type="ECO:0000256" key="3">
    <source>
        <dbReference type="ARBA" id="ARBA00023315"/>
    </source>
</evidence>
<gene>
    <name evidence="4" type="ORF">RM779_15175</name>
</gene>
<dbReference type="InterPro" id="IPR003679">
    <property type="entry name" value="Amioglycoside_AcTrfase"/>
</dbReference>
<dbReference type="EMBL" id="JAVREV010000007">
    <property type="protein sequence ID" value="MDT0443923.1"/>
    <property type="molecule type" value="Genomic_DNA"/>
</dbReference>
<dbReference type="Pfam" id="PF02522">
    <property type="entry name" value="Antibiotic_NAT"/>
    <property type="match status" value="1"/>
</dbReference>
<dbReference type="PANTHER" id="PTHR11104:SF0">
    <property type="entry name" value="SPBETA PROPHAGE-DERIVED AMINOGLYCOSIDE N(3')-ACETYLTRANSFERASE-LIKE PROTEIN YOKD"/>
    <property type="match status" value="1"/>
</dbReference>
<evidence type="ECO:0000256" key="2">
    <source>
        <dbReference type="ARBA" id="ARBA00022679"/>
    </source>
</evidence>
<keyword evidence="3" id="KW-0012">Acyltransferase</keyword>
<evidence type="ECO:0000313" key="5">
    <source>
        <dbReference type="Proteomes" id="UP001183615"/>
    </source>
</evidence>
<name>A0ABU2S4K8_9ACTN</name>
<keyword evidence="5" id="KW-1185">Reference proteome</keyword>
<keyword evidence="2" id="KW-0808">Transferase</keyword>
<dbReference type="SUPFAM" id="SSF110710">
    <property type="entry name" value="TTHA0583/YokD-like"/>
    <property type="match status" value="1"/>
</dbReference>
<protein>
    <submittedName>
        <fullName evidence="4">AAC(3) family N-acetyltransferase</fullName>
    </submittedName>
</protein>
<accession>A0ABU2S4K8</accession>
<organism evidence="4 5">
    <name type="scientific">Streptomyces johnsoniae</name>
    <dbReference type="NCBI Taxonomy" id="3075532"/>
    <lineage>
        <taxon>Bacteria</taxon>
        <taxon>Bacillati</taxon>
        <taxon>Actinomycetota</taxon>
        <taxon>Actinomycetes</taxon>
        <taxon>Kitasatosporales</taxon>
        <taxon>Streptomycetaceae</taxon>
        <taxon>Streptomyces</taxon>
    </lineage>
</organism>
<dbReference type="RefSeq" id="WP_311618224.1">
    <property type="nucleotide sequence ID" value="NZ_JAVREV010000007.1"/>
</dbReference>
<dbReference type="InterPro" id="IPR028345">
    <property type="entry name" value="Antibiotic_NAT-like"/>
</dbReference>
<comment type="caution">
    <text evidence="4">The sequence shown here is derived from an EMBL/GenBank/DDBJ whole genome shotgun (WGS) entry which is preliminary data.</text>
</comment>
<reference evidence="5" key="1">
    <citation type="submission" date="2023-07" db="EMBL/GenBank/DDBJ databases">
        <title>30 novel species of actinomycetes from the DSMZ collection.</title>
        <authorList>
            <person name="Nouioui I."/>
        </authorList>
    </citation>
    <scope>NUCLEOTIDE SEQUENCE [LARGE SCALE GENOMIC DNA]</scope>
    <source>
        <strain evidence="5">DSM 41886</strain>
    </source>
</reference>
<evidence type="ECO:0000256" key="1">
    <source>
        <dbReference type="ARBA" id="ARBA00006383"/>
    </source>
</evidence>